<accession>F9Y4K8</accession>
<dbReference type="InterPro" id="IPR046453">
    <property type="entry name" value="GpA_ATPase"/>
</dbReference>
<evidence type="ECO:0000259" key="3">
    <source>
        <dbReference type="Pfam" id="PF20454"/>
    </source>
</evidence>
<dbReference type="eggNOG" id="COG5525">
    <property type="taxonomic scope" value="Bacteria"/>
</dbReference>
<dbReference type="Pfam" id="PF20454">
    <property type="entry name" value="GpA_nuclease"/>
    <property type="match status" value="1"/>
</dbReference>
<name>F9Y4K8_KETVW</name>
<feature type="domain" description="Terminase large subunit GpA endonuclease" evidence="3">
    <location>
        <begin position="340"/>
        <end position="654"/>
    </location>
</feature>
<dbReference type="HOGENOM" id="CLU_023850_0_1_5"/>
<sequence>MQMRGFEPLMPYADPRVALKAALPALRPAERISVTDAAEKYMRVNVSGTWKKFSRDVTPYMTEPSDMIPSRMYRGLVLCGPSQSGKTQMLQSAVAYTIAANPGRVGLFQMTRDAAQLFEREKIAPMIANSPELRAKLAKGRGSDTIFQKLFLGGTHLTLNWPTITQLSSTTIRLVLGTDYDHFPESVDGEGDAYSLMRARAKTYMSRGMVVVESSPGAPITDEHWQPQSAHDVPPVEYGVLSLYPNGTRGRWYWTCPCCGEEFEPTFARLVYPEGAEPAEAGDAAEMRCPHCRQTFGHGLKRALNSEGRWLHEGREVDEYGRPRLVTIDSGLVRRTDMLSYWLNGAAAAFSTWAELVETYENAKRAFDKTGDEEKLKTAANTGQAMPYMPRSASDEMTLSLQGLKDKAEGHDLPRGIAPHWVRYLTVSVDVQSTYFSVGVTGWGENGRHCPIDRFDIVKPPNQDADAPERTLKPFEIAADWDALVDLATREWPVDGANGSLLARSIAIDMHGGGSTTENAYRFYRKRRKAGEGQRWYLTRGEGGLKKPDRVWLKAPERSNNVKRKAAADIQILHMATDRLKDAVAASLRMQDGGTNDCEVPGWMTTDELGELMAERRGKSGWEKRPGVVRNESFDHLVQARAQHLIKGGERVNWDDPPEWAVLGNQNRFFVAPIKLAPLADPEAAVPVPAKRKPRPQAQPAKPETGGWIKHRKGSWL</sequence>
<dbReference type="EMBL" id="CP002018">
    <property type="protein sequence ID" value="AEM40565.1"/>
    <property type="molecule type" value="Genomic_DNA"/>
</dbReference>
<evidence type="ECO:0000313" key="4">
    <source>
        <dbReference type="EMBL" id="AEM40565.1"/>
    </source>
</evidence>
<gene>
    <name evidence="4" type="ordered locus">KVU_0726</name>
</gene>
<evidence type="ECO:0000256" key="1">
    <source>
        <dbReference type="SAM" id="MobiDB-lite"/>
    </source>
</evidence>
<evidence type="ECO:0000259" key="2">
    <source>
        <dbReference type="Pfam" id="PF05876"/>
    </source>
</evidence>
<dbReference type="PANTHER" id="PTHR34413:SF2">
    <property type="entry name" value="PROPHAGE TAIL FIBER ASSEMBLY PROTEIN HOMOLOG TFAE-RELATED"/>
    <property type="match status" value="1"/>
</dbReference>
<protein>
    <submittedName>
        <fullName evidence="4">Phage terminase GpA</fullName>
    </submittedName>
</protein>
<dbReference type="GO" id="GO:0016887">
    <property type="term" value="F:ATP hydrolysis activity"/>
    <property type="evidence" value="ECO:0007669"/>
    <property type="project" value="InterPro"/>
</dbReference>
<dbReference type="KEGG" id="kvl:KVU_0726"/>
<feature type="domain" description="Phage terminase large subunit GpA ATPase" evidence="2">
    <location>
        <begin position="48"/>
        <end position="310"/>
    </location>
</feature>
<dbReference type="OrthoDB" id="5181253at2"/>
<dbReference type="InterPro" id="IPR051220">
    <property type="entry name" value="TFA_Chaperone"/>
</dbReference>
<dbReference type="InterPro" id="IPR046454">
    <property type="entry name" value="GpA_endonuclease"/>
</dbReference>
<feature type="region of interest" description="Disordered" evidence="1">
    <location>
        <begin position="685"/>
        <end position="717"/>
    </location>
</feature>
<dbReference type="Proteomes" id="UP000000692">
    <property type="component" value="Chromosome"/>
</dbReference>
<dbReference type="PANTHER" id="PTHR34413">
    <property type="entry name" value="PROPHAGE TAIL FIBER ASSEMBLY PROTEIN HOMOLOG TFAE-RELATED-RELATED"/>
    <property type="match status" value="1"/>
</dbReference>
<organism evidence="4 5">
    <name type="scientific">Ketogulonicigenium vulgare (strain WSH-001)</name>
    <dbReference type="NCBI Taxonomy" id="759362"/>
    <lineage>
        <taxon>Bacteria</taxon>
        <taxon>Pseudomonadati</taxon>
        <taxon>Pseudomonadota</taxon>
        <taxon>Alphaproteobacteria</taxon>
        <taxon>Rhodobacterales</taxon>
        <taxon>Roseobacteraceae</taxon>
        <taxon>Ketogulonicigenium</taxon>
    </lineage>
</organism>
<keyword evidence="5" id="KW-1185">Reference proteome</keyword>
<proteinExistence type="predicted"/>
<dbReference type="GO" id="GO:0004519">
    <property type="term" value="F:endonuclease activity"/>
    <property type="evidence" value="ECO:0007669"/>
    <property type="project" value="InterPro"/>
</dbReference>
<dbReference type="AlphaFoldDB" id="F9Y4K8"/>
<evidence type="ECO:0000313" key="5">
    <source>
        <dbReference type="Proteomes" id="UP000000692"/>
    </source>
</evidence>
<reference evidence="4 5" key="1">
    <citation type="journal article" date="2011" name="J. Bacteriol.">
        <title>Complete genome sequence of the industrial strain Ketogulonicigenium vulgare WSH-001.</title>
        <authorList>
            <person name="Liu L."/>
            <person name="Li Y."/>
            <person name="Zhang J."/>
            <person name="Zhou Z."/>
            <person name="Liu J."/>
            <person name="Li X."/>
            <person name="Zhou J."/>
            <person name="Du G."/>
            <person name="Wang L."/>
            <person name="Chen J."/>
        </authorList>
    </citation>
    <scope>NUCLEOTIDE SEQUENCE [LARGE SCALE GENOMIC DNA]</scope>
    <source>
        <strain evidence="4 5">WSH-001</strain>
    </source>
</reference>
<dbReference type="Pfam" id="PF05876">
    <property type="entry name" value="GpA_ATPase"/>
    <property type="match status" value="1"/>
</dbReference>